<feature type="domain" description="Thioester" evidence="8">
    <location>
        <begin position="69"/>
        <end position="157"/>
    </location>
</feature>
<name>A0A1M5Y2P9_9CLOT</name>
<dbReference type="RefSeq" id="WP_072832442.1">
    <property type="nucleotide sequence ID" value="NZ_FQXP01000011.1"/>
</dbReference>
<evidence type="ECO:0000256" key="6">
    <source>
        <dbReference type="SAM" id="Phobius"/>
    </source>
</evidence>
<feature type="compositionally biased region" description="Pro residues" evidence="5">
    <location>
        <begin position="194"/>
        <end position="213"/>
    </location>
</feature>
<dbReference type="EMBL" id="FQXP01000011">
    <property type="protein sequence ID" value="SHI06199.1"/>
    <property type="molecule type" value="Genomic_DNA"/>
</dbReference>
<evidence type="ECO:0000256" key="3">
    <source>
        <dbReference type="ARBA" id="ARBA00022729"/>
    </source>
</evidence>
<dbReference type="Pfam" id="PF08341">
    <property type="entry name" value="TED"/>
    <property type="match status" value="1"/>
</dbReference>
<sequence>MNKLKRIGTYFILVFMVLAITLTGSIKTYAESKIPDKLIVDIQHQSMGKLYYDDFSISANKIVSNIGIGYCLEIDKDYPHGQEFRLKGDCSEAIRNILIAGYPNKSAQELNLDSEKDAYFATQVAIWSVIEGYDVNRFRGGSDKLLRAIKEIYSSSQKSNRGKLVYEAKEYYTNEDTQDIVMLFKSEDFGVPIPPIEPQPPVEPQKPEPPVEPETPKEPLPQTGVEDNIGFIVIGLGAILTGIYLNIHKREA</sequence>
<dbReference type="AlphaFoldDB" id="A0A1M5Y2P9"/>
<dbReference type="Proteomes" id="UP000184526">
    <property type="component" value="Unassembled WGS sequence"/>
</dbReference>
<dbReference type="NCBIfam" id="TIGR01167">
    <property type="entry name" value="LPXTG_anchor"/>
    <property type="match status" value="1"/>
</dbReference>
<keyword evidence="1" id="KW-0134">Cell wall</keyword>
<dbReference type="Pfam" id="PF00746">
    <property type="entry name" value="Gram_pos_anchor"/>
    <property type="match status" value="1"/>
</dbReference>
<keyword evidence="6" id="KW-1133">Transmembrane helix</keyword>
<evidence type="ECO:0000313" key="10">
    <source>
        <dbReference type="Proteomes" id="UP000184526"/>
    </source>
</evidence>
<proteinExistence type="predicted"/>
<evidence type="ECO:0000256" key="4">
    <source>
        <dbReference type="ARBA" id="ARBA00023088"/>
    </source>
</evidence>
<dbReference type="InterPro" id="IPR019931">
    <property type="entry name" value="LPXTG_anchor"/>
</dbReference>
<dbReference type="InterPro" id="IPR023849">
    <property type="entry name" value="TQXA_dom"/>
</dbReference>
<dbReference type="InterPro" id="IPR013552">
    <property type="entry name" value="Thioester_dom"/>
</dbReference>
<dbReference type="Gene3D" id="1.10.150.480">
    <property type="match status" value="1"/>
</dbReference>
<feature type="domain" description="Gram-positive cocci surface proteins LPxTG" evidence="7">
    <location>
        <begin position="220"/>
        <end position="245"/>
    </location>
</feature>
<feature type="transmembrane region" description="Helical" evidence="6">
    <location>
        <begin position="229"/>
        <end position="247"/>
    </location>
</feature>
<evidence type="ECO:0000256" key="2">
    <source>
        <dbReference type="ARBA" id="ARBA00022525"/>
    </source>
</evidence>
<evidence type="ECO:0000256" key="1">
    <source>
        <dbReference type="ARBA" id="ARBA00022512"/>
    </source>
</evidence>
<keyword evidence="2" id="KW-0964">Secreted</keyword>
<dbReference type="STRING" id="1121306.SAMN02745196_02598"/>
<protein>
    <submittedName>
        <fullName evidence="9">LPXTG-motif cell wall anchor domain-containing protein/TQXA domain-containing protein</fullName>
    </submittedName>
</protein>
<accession>A0A1M5Y2P9</accession>
<keyword evidence="6" id="KW-0812">Transmembrane</keyword>
<evidence type="ECO:0000259" key="7">
    <source>
        <dbReference type="Pfam" id="PF00746"/>
    </source>
</evidence>
<dbReference type="NCBIfam" id="TIGR03934">
    <property type="entry name" value="TQXA_dom"/>
    <property type="match status" value="1"/>
</dbReference>
<gene>
    <name evidence="9" type="ORF">SAMN02745196_02598</name>
</gene>
<keyword evidence="6" id="KW-0472">Membrane</keyword>
<feature type="region of interest" description="Disordered" evidence="5">
    <location>
        <begin position="194"/>
        <end position="222"/>
    </location>
</feature>
<dbReference type="OrthoDB" id="1902861at2"/>
<keyword evidence="3" id="KW-0732">Signal</keyword>
<keyword evidence="4" id="KW-0572">Peptidoglycan-anchor</keyword>
<reference evidence="9 10" key="1">
    <citation type="submission" date="2016-11" db="EMBL/GenBank/DDBJ databases">
        <authorList>
            <person name="Jaros S."/>
            <person name="Januszkiewicz K."/>
            <person name="Wedrychowicz H."/>
        </authorList>
    </citation>
    <scope>NUCLEOTIDE SEQUENCE [LARGE SCALE GENOMIC DNA]</scope>
    <source>
        <strain evidence="9 10">DSM 3089</strain>
    </source>
</reference>
<evidence type="ECO:0000259" key="8">
    <source>
        <dbReference type="Pfam" id="PF08341"/>
    </source>
</evidence>
<evidence type="ECO:0000313" key="9">
    <source>
        <dbReference type="EMBL" id="SHI06199.1"/>
    </source>
</evidence>
<organism evidence="9 10">
    <name type="scientific">Clostridium collagenovorans DSM 3089</name>
    <dbReference type="NCBI Taxonomy" id="1121306"/>
    <lineage>
        <taxon>Bacteria</taxon>
        <taxon>Bacillati</taxon>
        <taxon>Bacillota</taxon>
        <taxon>Clostridia</taxon>
        <taxon>Eubacteriales</taxon>
        <taxon>Clostridiaceae</taxon>
        <taxon>Clostridium</taxon>
    </lineage>
</organism>
<keyword evidence="10" id="KW-1185">Reference proteome</keyword>
<evidence type="ECO:0000256" key="5">
    <source>
        <dbReference type="SAM" id="MobiDB-lite"/>
    </source>
</evidence>